<evidence type="ECO:0000256" key="1">
    <source>
        <dbReference type="SAM" id="MobiDB-lite"/>
    </source>
</evidence>
<accession>A0ABQ6ICW3</accession>
<sequence>MSPAAIERIERIAASGRYIPETLALKNALDNSRLDQTLNTPALTPLVMMREQARVDERQRRHGVRDGPHRGVRTPHLHMGRCDSIHRDLCHTAFKPVPGGSTVDLLPPVDSAQLRSALRSAGVVDIDPYRKARTQPDPRRHVPLCGS</sequence>
<comment type="caution">
    <text evidence="2">The sequence shown here is derived from an EMBL/GenBank/DDBJ whole genome shotgun (WGS) entry which is preliminary data.</text>
</comment>
<gene>
    <name evidence="2" type="ORF">GCM10025876_13050</name>
</gene>
<feature type="compositionally biased region" description="Basic and acidic residues" evidence="1">
    <location>
        <begin position="55"/>
        <end position="69"/>
    </location>
</feature>
<evidence type="ECO:0000313" key="3">
    <source>
        <dbReference type="Proteomes" id="UP001157125"/>
    </source>
</evidence>
<dbReference type="InterPro" id="IPR015421">
    <property type="entry name" value="PyrdxlP-dep_Trfase_major"/>
</dbReference>
<evidence type="ECO:0000313" key="2">
    <source>
        <dbReference type="EMBL" id="GMA35101.1"/>
    </source>
</evidence>
<protein>
    <recommendedName>
        <fullName evidence="4">Anti-sigma-28 factor FlgM C-terminal domain-containing protein</fullName>
    </recommendedName>
</protein>
<dbReference type="Proteomes" id="UP001157125">
    <property type="component" value="Unassembled WGS sequence"/>
</dbReference>
<proteinExistence type="predicted"/>
<dbReference type="Gene3D" id="3.40.640.10">
    <property type="entry name" value="Type I PLP-dependent aspartate aminotransferase-like (Major domain)"/>
    <property type="match status" value="1"/>
</dbReference>
<evidence type="ECO:0008006" key="4">
    <source>
        <dbReference type="Google" id="ProtNLM"/>
    </source>
</evidence>
<reference evidence="3" key="1">
    <citation type="journal article" date="2019" name="Int. J. Syst. Evol. Microbiol.">
        <title>The Global Catalogue of Microorganisms (GCM) 10K type strain sequencing project: providing services to taxonomists for standard genome sequencing and annotation.</title>
        <authorList>
            <consortium name="The Broad Institute Genomics Platform"/>
            <consortium name="The Broad Institute Genome Sequencing Center for Infectious Disease"/>
            <person name="Wu L."/>
            <person name="Ma J."/>
        </authorList>
    </citation>
    <scope>NUCLEOTIDE SEQUENCE [LARGE SCALE GENOMIC DNA]</scope>
    <source>
        <strain evidence="3">NBRC 112299</strain>
    </source>
</reference>
<name>A0ABQ6ICW3_9MICO</name>
<keyword evidence="3" id="KW-1185">Reference proteome</keyword>
<feature type="region of interest" description="Disordered" evidence="1">
    <location>
        <begin position="55"/>
        <end position="77"/>
    </location>
</feature>
<organism evidence="2 3">
    <name type="scientific">Demequina litorisediminis</name>
    <dbReference type="NCBI Taxonomy" id="1849022"/>
    <lineage>
        <taxon>Bacteria</taxon>
        <taxon>Bacillati</taxon>
        <taxon>Actinomycetota</taxon>
        <taxon>Actinomycetes</taxon>
        <taxon>Micrococcales</taxon>
        <taxon>Demequinaceae</taxon>
        <taxon>Demequina</taxon>
    </lineage>
</organism>
<dbReference type="EMBL" id="BSUN01000001">
    <property type="protein sequence ID" value="GMA35101.1"/>
    <property type="molecule type" value="Genomic_DNA"/>
</dbReference>